<evidence type="ECO:0000259" key="8">
    <source>
        <dbReference type="PROSITE" id="PS51830"/>
    </source>
</evidence>
<evidence type="ECO:0000256" key="6">
    <source>
        <dbReference type="SAM" id="MobiDB-lite"/>
    </source>
</evidence>
<dbReference type="RefSeq" id="XP_041432505.1">
    <property type="nucleotide sequence ID" value="XM_041576571.1"/>
</dbReference>
<dbReference type="GeneID" id="108703754"/>
<dbReference type="CTD" id="108703754"/>
<protein>
    <submittedName>
        <fullName evidence="10">NACHT, LRR and PYD domains-containing protein 1b allele 2 isoform X1</fullName>
    </submittedName>
</protein>
<keyword evidence="2" id="KW-0963">Cytoplasm</keyword>
<dbReference type="GO" id="GO:0072559">
    <property type="term" value="C:NLRP3 inflammasome complex"/>
    <property type="evidence" value="ECO:0000318"/>
    <property type="project" value="GO_Central"/>
</dbReference>
<feature type="domain" description="FIIND" evidence="8">
    <location>
        <begin position="278"/>
        <end position="561"/>
    </location>
</feature>
<feature type="region of interest" description="Disordered" evidence="6">
    <location>
        <begin position="45"/>
        <end position="65"/>
    </location>
</feature>
<dbReference type="InterPro" id="IPR001315">
    <property type="entry name" value="CARD"/>
</dbReference>
<dbReference type="SUPFAM" id="SSF47986">
    <property type="entry name" value="DEATH domain"/>
    <property type="match status" value="1"/>
</dbReference>
<evidence type="ECO:0000256" key="2">
    <source>
        <dbReference type="ARBA" id="ARBA00022490"/>
    </source>
</evidence>
<proteinExistence type="predicted"/>
<comment type="subcellular location">
    <subcellularLocation>
        <location evidence="1">Cytoplasm</location>
        <location evidence="1">Cytosol</location>
    </subcellularLocation>
</comment>
<accession>A0A8J1LUV0</accession>
<gene>
    <name evidence="10" type="primary">LOC108703754</name>
</gene>
<evidence type="ECO:0000313" key="9">
    <source>
        <dbReference type="Proteomes" id="UP000186698"/>
    </source>
</evidence>
<evidence type="ECO:0000256" key="5">
    <source>
        <dbReference type="ARBA" id="ARBA00023198"/>
    </source>
</evidence>
<dbReference type="InterPro" id="IPR033516">
    <property type="entry name" value="CARD8/ASC/NALP1_CARD"/>
</dbReference>
<dbReference type="GO" id="GO:0006954">
    <property type="term" value="P:inflammatory response"/>
    <property type="evidence" value="ECO:0000318"/>
    <property type="project" value="GO_Central"/>
</dbReference>
<reference evidence="10" key="1">
    <citation type="submission" date="2025-08" db="UniProtKB">
        <authorList>
            <consortium name="RefSeq"/>
        </authorList>
    </citation>
    <scope>IDENTIFICATION</scope>
    <source>
        <strain evidence="10">J_2021</strain>
        <tissue evidence="10">Erythrocytes</tissue>
    </source>
</reference>
<evidence type="ECO:0000313" key="10">
    <source>
        <dbReference type="RefSeq" id="XP_041432505.1"/>
    </source>
</evidence>
<dbReference type="InterPro" id="IPR011029">
    <property type="entry name" value="DEATH-like_dom_sf"/>
</dbReference>
<keyword evidence="5" id="KW-0395">Inflammatory response</keyword>
<feature type="region of interest" description="Disordered" evidence="6">
    <location>
        <begin position="93"/>
        <end position="178"/>
    </location>
</feature>
<name>A0A8J1LUV0_XENLA</name>
<dbReference type="GO" id="GO:0038187">
    <property type="term" value="F:pattern recognition receptor activity"/>
    <property type="evidence" value="ECO:0000318"/>
    <property type="project" value="GO_Central"/>
</dbReference>
<organism evidence="9 10">
    <name type="scientific">Xenopus laevis</name>
    <name type="common">African clawed frog</name>
    <dbReference type="NCBI Taxonomy" id="8355"/>
    <lineage>
        <taxon>Eukaryota</taxon>
        <taxon>Metazoa</taxon>
        <taxon>Chordata</taxon>
        <taxon>Craniata</taxon>
        <taxon>Vertebrata</taxon>
        <taxon>Euteleostomi</taxon>
        <taxon>Amphibia</taxon>
        <taxon>Batrachia</taxon>
        <taxon>Anura</taxon>
        <taxon>Pipoidea</taxon>
        <taxon>Pipidae</taxon>
        <taxon>Xenopodinae</taxon>
        <taxon>Xenopus</taxon>
        <taxon>Xenopus</taxon>
    </lineage>
</organism>
<dbReference type="InterPro" id="IPR025307">
    <property type="entry name" value="FIIND_dom"/>
</dbReference>
<dbReference type="GO" id="GO:0097193">
    <property type="term" value="P:intrinsic apoptotic signaling pathway"/>
    <property type="evidence" value="ECO:0000318"/>
    <property type="project" value="GO_Central"/>
</dbReference>
<dbReference type="GO" id="GO:0045087">
    <property type="term" value="P:innate immune response"/>
    <property type="evidence" value="ECO:0007669"/>
    <property type="project" value="UniProtKB-KW"/>
</dbReference>
<evidence type="ECO:0000259" key="7">
    <source>
        <dbReference type="PROSITE" id="PS50209"/>
    </source>
</evidence>
<dbReference type="Pfam" id="PF23679">
    <property type="entry name" value="UPA-FIIND"/>
    <property type="match status" value="1"/>
</dbReference>
<dbReference type="GO" id="GO:0042981">
    <property type="term" value="P:regulation of apoptotic process"/>
    <property type="evidence" value="ECO:0007669"/>
    <property type="project" value="InterPro"/>
</dbReference>
<keyword evidence="3" id="KW-0399">Innate immunity</keyword>
<dbReference type="PROSITE" id="PS51830">
    <property type="entry name" value="FIIND"/>
    <property type="match status" value="1"/>
</dbReference>
<dbReference type="GO" id="GO:0140608">
    <property type="term" value="F:cysteine-type endopeptidase activator activity"/>
    <property type="evidence" value="ECO:0000318"/>
    <property type="project" value="GO_Central"/>
</dbReference>
<keyword evidence="4" id="KW-0391">Immunity</keyword>
<dbReference type="PANTHER" id="PTHR46985">
    <property type="entry name" value="NACHT, LRR AND PYD DOMAINS-CONTAINING PROTEIN 1"/>
    <property type="match status" value="1"/>
</dbReference>
<dbReference type="Gene3D" id="1.10.533.10">
    <property type="entry name" value="Death Domain, Fas"/>
    <property type="match status" value="1"/>
</dbReference>
<dbReference type="AlphaFoldDB" id="A0A8J1LUV0"/>
<dbReference type="GO" id="GO:0005634">
    <property type="term" value="C:nucleus"/>
    <property type="evidence" value="ECO:0000318"/>
    <property type="project" value="GO_Central"/>
</dbReference>
<dbReference type="Pfam" id="PF13553">
    <property type="entry name" value="FIIND"/>
    <property type="match status" value="1"/>
</dbReference>
<dbReference type="CDD" id="cd08330">
    <property type="entry name" value="CARD_ASC_NALP1"/>
    <property type="match status" value="1"/>
</dbReference>
<evidence type="ECO:0000256" key="4">
    <source>
        <dbReference type="ARBA" id="ARBA00022859"/>
    </source>
</evidence>
<dbReference type="PROSITE" id="PS50209">
    <property type="entry name" value="CARD"/>
    <property type="match status" value="1"/>
</dbReference>
<feature type="domain" description="CARD" evidence="7">
    <location>
        <begin position="562"/>
        <end position="651"/>
    </location>
</feature>
<dbReference type="InterPro" id="IPR051249">
    <property type="entry name" value="NLRP_Inflammasome"/>
</dbReference>
<dbReference type="OrthoDB" id="428577at2759"/>
<dbReference type="FunFam" id="1.10.533.10:FF:000013">
    <property type="entry name" value="Apoptosis-associated speck-like protein containing a CARD"/>
    <property type="match status" value="1"/>
</dbReference>
<dbReference type="PANTHER" id="PTHR46985:SF5">
    <property type="entry name" value="NACHT, LRR AND PYD DOMAINS-CONTAINING PROTEIN 1B ALLELE 2"/>
    <property type="match status" value="1"/>
</dbReference>
<dbReference type="KEGG" id="xla:108703754"/>
<dbReference type="Proteomes" id="UP000186698">
    <property type="component" value="Chromosome 9_10L"/>
</dbReference>
<evidence type="ECO:0000256" key="3">
    <source>
        <dbReference type="ARBA" id="ARBA00022588"/>
    </source>
</evidence>
<keyword evidence="9" id="KW-1185">Reference proteome</keyword>
<dbReference type="Pfam" id="PF00619">
    <property type="entry name" value="CARD"/>
    <property type="match status" value="1"/>
</dbReference>
<evidence type="ECO:0000256" key="1">
    <source>
        <dbReference type="ARBA" id="ARBA00004514"/>
    </source>
</evidence>
<sequence length="651" mass="71514">MFCCWKKKKRRRSFRKAIAGSFEVTYSTPSPPAEEQPELVCSTRRRILSEETDSDTDYEGTSDNEDYESLKWGLGASIRFEEWTTSLFEEGASGGMEEGAAGGMEEGAAGGMEEGAAGGKEEGANGGMEEGAAGGMEEGAAGGMEEGAAGGMEEGAAGGMEEGAAGGMEEGAAGGMEEGAAGGMEKVATGGIKEAATGGIKEAATGGIKEATRRFKKGATSGLEAGAAGGIKEATRRFKKGATSGLEAGAAGGLVEELIEQVEKPCYWPRGRAMECQFCGMVPDVIDVHVRKNGDSYRLELPYKGRFCCSETGIQFCVESPTSIEFELSSWDDYLIHLQKYSCDIVSPLFNITIKHGEVLAVYLPHYVCLRGVHIDTKRFKVAHYKDDNMVLETPSEVLPFYVVLKQPTFSPVGVIMIRTLPGIFRKRIPTHGAVFIYSRYITGCTLHLYFMPQDPSLLKELHKKENENGFSWVSKPPQTNTVYSRRRYIVGGPKTVRINPKDLKLRFNGNPMMYPYSEIYLLDVSDEIPLTLTCRESQKAIWDALLRREDLGSRLGSVSNKASDGQHFVDRHCKVLIARTSHMDPVLDDLLTCNILSQEQYDCVRSKGTSQEKMRQLYDCVRSWGQPEKDELYQSLKIHNRALIRDLECN</sequence>
<feature type="compositionally biased region" description="Acidic residues" evidence="6">
    <location>
        <begin position="50"/>
        <end position="65"/>
    </location>
</feature>
<dbReference type="GO" id="GO:0002218">
    <property type="term" value="P:activation of innate immune response"/>
    <property type="evidence" value="ECO:0000318"/>
    <property type="project" value="GO_Central"/>
</dbReference>